<dbReference type="EMBL" id="BKAM01000003">
    <property type="protein sequence ID" value="GEP71792.1"/>
    <property type="molecule type" value="Genomic_DNA"/>
</dbReference>
<organism evidence="2 3">
    <name type="scientific">Lentilactobacillus rapi</name>
    <dbReference type="NCBI Taxonomy" id="481723"/>
    <lineage>
        <taxon>Bacteria</taxon>
        <taxon>Bacillati</taxon>
        <taxon>Bacillota</taxon>
        <taxon>Bacilli</taxon>
        <taxon>Lactobacillales</taxon>
        <taxon>Lactobacillaceae</taxon>
        <taxon>Lentilactobacillus</taxon>
    </lineage>
</organism>
<gene>
    <name evidence="2" type="ORF">LRA02_06600</name>
</gene>
<accession>A0A512PKR9</accession>
<dbReference type="AlphaFoldDB" id="A0A512PKR9"/>
<dbReference type="Proteomes" id="UP000321569">
    <property type="component" value="Unassembled WGS sequence"/>
</dbReference>
<protein>
    <recommendedName>
        <fullName evidence="4">DUF2334 domain-containing protein</fullName>
    </recommendedName>
</protein>
<comment type="caution">
    <text evidence="2">The sequence shown here is derived from an EMBL/GenBank/DDBJ whole genome shotgun (WGS) entry which is preliminary data.</text>
</comment>
<sequence>MKLLRQLLVVLLALIGLAFIEFLPAAAATNRVLLVYDSQNSADHGYRKIDSLQRLLTSHQLSVRTIAESQYRSGMLRNGKYSGVITMVNWAQNPVNNRQFQHDRHQFSGIKLHIGGNLTKAEADQIGGAAETLRHQQLILSDAHGHSQLLPLSDTLTVFKPGKSTKIQQFGKLTTQEVQQRQFAAGIIHHKSGYLPFYSVNGLALQVASQLIGKLFQQQLDKQQPLLTITNVTPYSNLKLLNHLSRDFFDRGIPFAISTTSVGANTDLAAFKRFTKVLRNIETRNGIVFLKTPAVTAYQTDQRQLNQLMITELTSLGQNHVFPVGISTDGFWNQNQLYQRQGLKTADQVVLLPNSQRQHQVTSTRNSQVFKQSYYGLTGDNLLTIRQRQKMTFAMPTAVTFGMPTTQVGLRDLERKVDRLPFRWLNPATQLDAQVKFGSANYHYRKGTYFLNGSPVDVGKAGSRQPEETTPETVTGSLNHFFKFQSHVLLILFSAILVVLLVFIVIGRKIYVGMFKR</sequence>
<proteinExistence type="predicted"/>
<evidence type="ECO:0000313" key="2">
    <source>
        <dbReference type="EMBL" id="GEP71792.1"/>
    </source>
</evidence>
<name>A0A512PKR9_9LACO</name>
<dbReference type="OrthoDB" id="2173243at2"/>
<evidence type="ECO:0000256" key="1">
    <source>
        <dbReference type="SAM" id="Phobius"/>
    </source>
</evidence>
<dbReference type="STRING" id="1423795.FD12_GL000730"/>
<keyword evidence="1" id="KW-1133">Transmembrane helix</keyword>
<keyword evidence="1" id="KW-0472">Membrane</keyword>
<evidence type="ECO:0000313" key="3">
    <source>
        <dbReference type="Proteomes" id="UP000321569"/>
    </source>
</evidence>
<keyword evidence="1" id="KW-0812">Transmembrane</keyword>
<reference evidence="2 3" key="1">
    <citation type="submission" date="2019-07" db="EMBL/GenBank/DDBJ databases">
        <title>Whole genome shotgun sequence of Lactobacillus rapi NBRC 109618.</title>
        <authorList>
            <person name="Hosoyama A."/>
            <person name="Uohara A."/>
            <person name="Ohji S."/>
            <person name="Ichikawa N."/>
        </authorList>
    </citation>
    <scope>NUCLEOTIDE SEQUENCE [LARGE SCALE GENOMIC DNA]</scope>
    <source>
        <strain evidence="2 3">NBRC 109618</strain>
    </source>
</reference>
<dbReference type="RefSeq" id="WP_056983151.1">
    <property type="nucleotide sequence ID" value="NZ_BKAM01000003.1"/>
</dbReference>
<evidence type="ECO:0008006" key="4">
    <source>
        <dbReference type="Google" id="ProtNLM"/>
    </source>
</evidence>
<feature type="transmembrane region" description="Helical" evidence="1">
    <location>
        <begin position="488"/>
        <end position="507"/>
    </location>
</feature>